<dbReference type="PROSITE" id="PS50112">
    <property type="entry name" value="PAS"/>
    <property type="match status" value="1"/>
</dbReference>
<feature type="domain" description="PAC" evidence="3">
    <location>
        <begin position="307"/>
        <end position="359"/>
    </location>
</feature>
<keyword evidence="1" id="KW-0472">Membrane</keyword>
<proteinExistence type="predicted"/>
<evidence type="ECO:0000256" key="1">
    <source>
        <dbReference type="SAM" id="Phobius"/>
    </source>
</evidence>
<dbReference type="InterPro" id="IPR000014">
    <property type="entry name" value="PAS"/>
</dbReference>
<feature type="transmembrane region" description="Helical" evidence="1">
    <location>
        <begin position="179"/>
        <end position="200"/>
    </location>
</feature>
<feature type="domain" description="GGDEF" evidence="4">
    <location>
        <begin position="405"/>
        <end position="535"/>
    </location>
</feature>
<evidence type="ECO:0000259" key="3">
    <source>
        <dbReference type="PROSITE" id="PS50113"/>
    </source>
</evidence>
<dbReference type="InterPro" id="IPR013767">
    <property type="entry name" value="PAS_fold"/>
</dbReference>
<evidence type="ECO:0000313" key="5">
    <source>
        <dbReference type="EMBL" id="ADU25634.1"/>
    </source>
</evidence>
<feature type="transmembrane region" description="Helical" evidence="1">
    <location>
        <begin position="100"/>
        <end position="125"/>
    </location>
</feature>
<keyword evidence="1" id="KW-0812">Transmembrane</keyword>
<dbReference type="InterPro" id="IPR029787">
    <property type="entry name" value="Nucleotide_cyclase"/>
</dbReference>
<dbReference type="GO" id="GO:0006355">
    <property type="term" value="P:regulation of DNA-templated transcription"/>
    <property type="evidence" value="ECO:0007669"/>
    <property type="project" value="InterPro"/>
</dbReference>
<dbReference type="CDD" id="cd00130">
    <property type="entry name" value="PAS"/>
    <property type="match status" value="1"/>
</dbReference>
<dbReference type="Pfam" id="PF00990">
    <property type="entry name" value="GGDEF"/>
    <property type="match status" value="1"/>
</dbReference>
<accession>E6U5G7</accession>
<dbReference type="SMART" id="SM00267">
    <property type="entry name" value="GGDEF"/>
    <property type="match status" value="1"/>
</dbReference>
<evidence type="ECO:0000259" key="2">
    <source>
        <dbReference type="PROSITE" id="PS50112"/>
    </source>
</evidence>
<dbReference type="PROSITE" id="PS50113">
    <property type="entry name" value="PAC"/>
    <property type="match status" value="1"/>
</dbReference>
<dbReference type="InterPro" id="IPR052155">
    <property type="entry name" value="Biofilm_reg_signaling"/>
</dbReference>
<feature type="transmembrane region" description="Helical" evidence="1">
    <location>
        <begin position="212"/>
        <end position="234"/>
    </location>
</feature>
<dbReference type="Gene3D" id="3.30.70.270">
    <property type="match status" value="1"/>
</dbReference>
<dbReference type="InterPro" id="IPR000700">
    <property type="entry name" value="PAS-assoc_C"/>
</dbReference>
<dbReference type="STRING" id="663278.Ethha_0043"/>
<dbReference type="NCBIfam" id="TIGR00254">
    <property type="entry name" value="GGDEF"/>
    <property type="match status" value="1"/>
</dbReference>
<evidence type="ECO:0000259" key="4">
    <source>
        <dbReference type="PROSITE" id="PS50887"/>
    </source>
</evidence>
<dbReference type="eggNOG" id="COG2199">
    <property type="taxonomic scope" value="Bacteria"/>
</dbReference>
<reference evidence="5 6" key="1">
    <citation type="submission" date="2010-12" db="EMBL/GenBank/DDBJ databases">
        <title>Complete sequence of Ethanoligenens harbinense YUAN-3.</title>
        <authorList>
            <person name="Lucas S."/>
            <person name="Copeland A."/>
            <person name="Lapidus A."/>
            <person name="Cheng J.-F."/>
            <person name="Bruce D."/>
            <person name="Goodwin L."/>
            <person name="Pitluck S."/>
            <person name="Chertkov O."/>
            <person name="Misra M."/>
            <person name="Detter J.C."/>
            <person name="Han C."/>
            <person name="Tapia R."/>
            <person name="Land M."/>
            <person name="Hauser L."/>
            <person name="Jeffries C."/>
            <person name="Kyrpides N."/>
            <person name="Ivanova N."/>
            <person name="Mikhailova N."/>
            <person name="Wang A."/>
            <person name="Mouttaki H."/>
            <person name="He Z."/>
            <person name="Zhou J."/>
            <person name="Hemme C.L."/>
            <person name="Woyke T."/>
        </authorList>
    </citation>
    <scope>NUCLEOTIDE SEQUENCE [LARGE SCALE GENOMIC DNA]</scope>
    <source>
        <strain evidence="6">DSM 18485 / JCM 12961 / CGMCC 1.5033 / YUAN-3</strain>
    </source>
</reference>
<dbReference type="RefSeq" id="WP_013484015.1">
    <property type="nucleotide sequence ID" value="NC_014828.1"/>
</dbReference>
<dbReference type="HOGENOM" id="CLU_508752_0_0_9"/>
<dbReference type="NCBIfam" id="TIGR00229">
    <property type="entry name" value="sensory_box"/>
    <property type="match status" value="1"/>
</dbReference>
<dbReference type="InterPro" id="IPR043128">
    <property type="entry name" value="Rev_trsase/Diguanyl_cyclase"/>
</dbReference>
<protein>
    <submittedName>
        <fullName evidence="5">Diguanylate cyclase with PAS/PAC sensor</fullName>
    </submittedName>
</protein>
<organism evidence="5 6">
    <name type="scientific">Ethanoligenens harbinense (strain DSM 18485 / JCM 12961 / CGMCC 1.5033 / YUAN-3)</name>
    <dbReference type="NCBI Taxonomy" id="663278"/>
    <lineage>
        <taxon>Bacteria</taxon>
        <taxon>Bacillati</taxon>
        <taxon>Bacillota</taxon>
        <taxon>Clostridia</taxon>
        <taxon>Eubacteriales</taxon>
        <taxon>Oscillospiraceae</taxon>
        <taxon>Ethanoligenens</taxon>
    </lineage>
</organism>
<name>E6U5G7_ETHHY</name>
<dbReference type="Pfam" id="PF00989">
    <property type="entry name" value="PAS"/>
    <property type="match status" value="1"/>
</dbReference>
<feature type="domain" description="PAS" evidence="2">
    <location>
        <begin position="236"/>
        <end position="281"/>
    </location>
</feature>
<feature type="transmembrane region" description="Helical" evidence="1">
    <location>
        <begin position="145"/>
        <end position="167"/>
    </location>
</feature>
<dbReference type="PROSITE" id="PS50887">
    <property type="entry name" value="GGDEF"/>
    <property type="match status" value="1"/>
</dbReference>
<sequence>MNVLSLISFFNCIGFSCFAICIAKSEATGGERRSGTLINISAAVWAFAYTFFYSAADQHAAWFWLKVGALGWCTLPCFSTYYYVQLSEADKHLGKGWRNLLFFLFPAVLTLSNLLSTKTSVAYALVESDSGWGWTYVNSPDSIRLWVYIAYLLFYFGVGFYLVFRWGKRKKLIYFKRQANLIVYIFGLIVVLGLFSDLVLPLFSHFFPPPAVLFLIVVLYGDWVITARLNFLAVSDQIKSRLMLETITDAVLAVNRRGGIIRANRAASDLFGIPAQTLIGRCIRTFLADPLVLSKNLQNLVDKHTRKDMDIKIRNVDGRVIPTVVSASIAENSAHGFLGVVLSFHDISRQKEMENALRDGQERYKSLASDYYHLANYDVLTGLANRRHFFEQVGRLQFESGLSSAGIALIFMDLNGFKKINDQYGHAIGDQLLVEASKRLRACRGEKDILARMGGDEFVLLLVDADIHGAGERIGQIRMQFQKPIVLGAVEHMVGIAAGFSVCLKKRLEKDDISFLLREADEAMYKDKQMQKHSG</sequence>
<evidence type="ECO:0000313" key="6">
    <source>
        <dbReference type="Proteomes" id="UP000001551"/>
    </source>
</evidence>
<dbReference type="AlphaFoldDB" id="E6U5G7"/>
<dbReference type="eggNOG" id="COG5002">
    <property type="taxonomic scope" value="Bacteria"/>
</dbReference>
<dbReference type="InterPro" id="IPR031621">
    <property type="entry name" value="HisKA_7TM"/>
</dbReference>
<feature type="transmembrane region" description="Helical" evidence="1">
    <location>
        <begin position="62"/>
        <end position="84"/>
    </location>
</feature>
<dbReference type="Pfam" id="PF16927">
    <property type="entry name" value="HisKA_7TM"/>
    <property type="match status" value="1"/>
</dbReference>
<feature type="transmembrane region" description="Helical" evidence="1">
    <location>
        <begin position="6"/>
        <end position="23"/>
    </location>
</feature>
<keyword evidence="1" id="KW-1133">Transmembrane helix</keyword>
<dbReference type="SUPFAM" id="SSF55785">
    <property type="entry name" value="PYP-like sensor domain (PAS domain)"/>
    <property type="match status" value="1"/>
</dbReference>
<gene>
    <name evidence="5" type="ordered locus">Ethha_0043</name>
</gene>
<dbReference type="EMBL" id="CP002400">
    <property type="protein sequence ID" value="ADU25634.1"/>
    <property type="molecule type" value="Genomic_DNA"/>
</dbReference>
<dbReference type="Proteomes" id="UP000001551">
    <property type="component" value="Chromosome"/>
</dbReference>
<dbReference type="KEGG" id="eha:Ethha_0043"/>
<keyword evidence="6" id="KW-1185">Reference proteome</keyword>
<dbReference type="PANTHER" id="PTHR44757">
    <property type="entry name" value="DIGUANYLATE CYCLASE DGCP"/>
    <property type="match status" value="1"/>
</dbReference>
<dbReference type="InterPro" id="IPR035965">
    <property type="entry name" value="PAS-like_dom_sf"/>
</dbReference>
<dbReference type="PANTHER" id="PTHR44757:SF2">
    <property type="entry name" value="BIOFILM ARCHITECTURE MAINTENANCE PROTEIN MBAA"/>
    <property type="match status" value="1"/>
</dbReference>
<dbReference type="Gene3D" id="3.30.450.20">
    <property type="entry name" value="PAS domain"/>
    <property type="match status" value="1"/>
</dbReference>
<dbReference type="SUPFAM" id="SSF55073">
    <property type="entry name" value="Nucleotide cyclase"/>
    <property type="match status" value="1"/>
</dbReference>
<feature type="transmembrane region" description="Helical" evidence="1">
    <location>
        <begin position="35"/>
        <end position="56"/>
    </location>
</feature>
<dbReference type="InterPro" id="IPR000160">
    <property type="entry name" value="GGDEF_dom"/>
</dbReference>
<dbReference type="SMART" id="SM00091">
    <property type="entry name" value="PAS"/>
    <property type="match status" value="1"/>
</dbReference>
<dbReference type="CDD" id="cd01949">
    <property type="entry name" value="GGDEF"/>
    <property type="match status" value="1"/>
</dbReference>